<evidence type="ECO:0000256" key="5">
    <source>
        <dbReference type="SAM" id="SignalP"/>
    </source>
</evidence>
<dbReference type="CDD" id="cd13558">
    <property type="entry name" value="PBP2_SsuA_like_2"/>
    <property type="match status" value="1"/>
</dbReference>
<organism evidence="7 8">
    <name type="scientific">Nonomuraea marmarensis</name>
    <dbReference type="NCBI Taxonomy" id="3351344"/>
    <lineage>
        <taxon>Bacteria</taxon>
        <taxon>Bacillati</taxon>
        <taxon>Actinomycetota</taxon>
        <taxon>Actinomycetes</taxon>
        <taxon>Streptosporangiales</taxon>
        <taxon>Streptosporangiaceae</taxon>
        <taxon>Nonomuraea</taxon>
    </lineage>
</organism>
<accession>A0ABW7AEV1</accession>
<dbReference type="InterPro" id="IPR001638">
    <property type="entry name" value="Solute-binding_3/MltF_N"/>
</dbReference>
<dbReference type="NCBIfam" id="TIGR01728">
    <property type="entry name" value="SsuA_fam"/>
    <property type="match status" value="1"/>
</dbReference>
<comment type="similarity">
    <text evidence="2">Belongs to the bacterial solute-binding protein SsuA/TauA family.</text>
</comment>
<keyword evidence="4 5" id="KW-0732">Signal</keyword>
<keyword evidence="3" id="KW-0813">Transport</keyword>
<gene>
    <name evidence="7" type="ORF">ACFLIM_21895</name>
</gene>
<dbReference type="EMBL" id="JBICRM010000012">
    <property type="protein sequence ID" value="MFG1705852.1"/>
    <property type="molecule type" value="Genomic_DNA"/>
</dbReference>
<evidence type="ECO:0000256" key="4">
    <source>
        <dbReference type="ARBA" id="ARBA00022729"/>
    </source>
</evidence>
<dbReference type="PANTHER" id="PTHR30024:SF48">
    <property type="entry name" value="ABC TRANSPORTER SUBSTRATE-BINDING PROTEIN"/>
    <property type="match status" value="1"/>
</dbReference>
<evidence type="ECO:0000313" key="8">
    <source>
        <dbReference type="Proteomes" id="UP001603978"/>
    </source>
</evidence>
<dbReference type="SUPFAM" id="SSF53850">
    <property type="entry name" value="Periplasmic binding protein-like II"/>
    <property type="match status" value="1"/>
</dbReference>
<dbReference type="PROSITE" id="PS51257">
    <property type="entry name" value="PROKAR_LIPOPROTEIN"/>
    <property type="match status" value="1"/>
</dbReference>
<dbReference type="PANTHER" id="PTHR30024">
    <property type="entry name" value="ALIPHATIC SULFONATES-BINDING PROTEIN-RELATED"/>
    <property type="match status" value="1"/>
</dbReference>
<keyword evidence="8" id="KW-1185">Reference proteome</keyword>
<reference evidence="7 8" key="1">
    <citation type="submission" date="2024-10" db="EMBL/GenBank/DDBJ databases">
        <authorList>
            <person name="Topkara A.R."/>
            <person name="Saygin H."/>
        </authorList>
    </citation>
    <scope>NUCLEOTIDE SEQUENCE [LARGE SCALE GENOMIC DNA]</scope>
    <source>
        <strain evidence="7 8">M3C6</strain>
    </source>
</reference>
<proteinExistence type="inferred from homology"/>
<dbReference type="InterPro" id="IPR015168">
    <property type="entry name" value="SsuA/THI5"/>
</dbReference>
<name>A0ABW7AEV1_9ACTN</name>
<dbReference type="SMART" id="SM00062">
    <property type="entry name" value="PBPb"/>
    <property type="match status" value="1"/>
</dbReference>
<feature type="signal peptide" evidence="5">
    <location>
        <begin position="1"/>
        <end position="18"/>
    </location>
</feature>
<comment type="caution">
    <text evidence="7">The sequence shown here is derived from an EMBL/GenBank/DDBJ whole genome shotgun (WGS) entry which is preliminary data.</text>
</comment>
<dbReference type="RefSeq" id="WP_393168185.1">
    <property type="nucleotide sequence ID" value="NZ_JBICRM010000012.1"/>
</dbReference>
<dbReference type="Proteomes" id="UP001603978">
    <property type="component" value="Unassembled WGS sequence"/>
</dbReference>
<evidence type="ECO:0000256" key="2">
    <source>
        <dbReference type="ARBA" id="ARBA00010742"/>
    </source>
</evidence>
<feature type="chain" id="PRO_5045773538" evidence="5">
    <location>
        <begin position="19"/>
        <end position="323"/>
    </location>
</feature>
<dbReference type="InterPro" id="IPR010067">
    <property type="entry name" value="ABC_SsuA_sub-bd"/>
</dbReference>
<evidence type="ECO:0000256" key="1">
    <source>
        <dbReference type="ARBA" id="ARBA00004418"/>
    </source>
</evidence>
<evidence type="ECO:0000313" key="7">
    <source>
        <dbReference type="EMBL" id="MFG1705852.1"/>
    </source>
</evidence>
<dbReference type="Gene3D" id="3.40.190.10">
    <property type="entry name" value="Periplasmic binding protein-like II"/>
    <property type="match status" value="2"/>
</dbReference>
<evidence type="ECO:0000259" key="6">
    <source>
        <dbReference type="SMART" id="SM00062"/>
    </source>
</evidence>
<comment type="subcellular location">
    <subcellularLocation>
        <location evidence="1">Periplasm</location>
    </subcellularLocation>
</comment>
<evidence type="ECO:0000256" key="3">
    <source>
        <dbReference type="ARBA" id="ARBA00022448"/>
    </source>
</evidence>
<feature type="domain" description="Solute-binding protein family 3/N-terminal" evidence="6">
    <location>
        <begin position="35"/>
        <end position="250"/>
    </location>
</feature>
<dbReference type="Pfam" id="PF09084">
    <property type="entry name" value="NMT1"/>
    <property type="match status" value="1"/>
</dbReference>
<protein>
    <submittedName>
        <fullName evidence="7">ABC transporter substrate-binding protein</fullName>
    </submittedName>
</protein>
<sequence>MKRALALIVLLIAATACGGGGPSGGTQPSPGGEVTLRIGDQKGTGLRALLEASGQLDGLPYQITWSQFTSGPPILEAINAGSLDLGAVGNAPPVFAAAAGSKIAVIGVAEKGVGGAAILVPPDSPIKTPAELKGKKIAVAKGSSANFHLLAVLKKEGLGFSDISPQYLQPPDALAAFSTGRVDAWAIWDPYTAQAQDQADARILVDGTGYANGFEFQIAGTDALADTARAKALGDYITRIRRAHTWANDHPAEWATVFGKLSGLPAPVVEQAVARNKYTDLKLDADVIAREQQVADAFHEAGLIPTAVQVADITDSRFNEGAQ</sequence>